<evidence type="ECO:0000256" key="5">
    <source>
        <dbReference type="ARBA" id="ARBA00023136"/>
    </source>
</evidence>
<dbReference type="GO" id="GO:0005886">
    <property type="term" value="C:plasma membrane"/>
    <property type="evidence" value="ECO:0007669"/>
    <property type="project" value="TreeGrafter"/>
</dbReference>
<feature type="transmembrane region" description="Helical" evidence="7">
    <location>
        <begin position="192"/>
        <end position="213"/>
    </location>
</feature>
<dbReference type="EMBL" id="QKRW01000033">
    <property type="protein sequence ID" value="RAL61190.1"/>
    <property type="molecule type" value="Genomic_DNA"/>
</dbReference>
<evidence type="ECO:0008006" key="10">
    <source>
        <dbReference type="Google" id="ProtNLM"/>
    </source>
</evidence>
<feature type="transmembrane region" description="Helical" evidence="7">
    <location>
        <begin position="110"/>
        <end position="132"/>
    </location>
</feature>
<evidence type="ECO:0000256" key="4">
    <source>
        <dbReference type="ARBA" id="ARBA00022989"/>
    </source>
</evidence>
<dbReference type="Proteomes" id="UP000249056">
    <property type="component" value="Unassembled WGS sequence"/>
</dbReference>
<dbReference type="PANTHER" id="PTHR30520">
    <property type="entry name" value="FORMATE TRANSPORTER-RELATED"/>
    <property type="match status" value="1"/>
</dbReference>
<protein>
    <recommendedName>
        <fullName evidence="10">Formate/nitrite transporter</fullName>
    </recommendedName>
</protein>
<dbReference type="Gene3D" id="1.20.1080.10">
    <property type="entry name" value="Glycerol uptake facilitator protein"/>
    <property type="match status" value="1"/>
</dbReference>
<evidence type="ECO:0000256" key="1">
    <source>
        <dbReference type="ARBA" id="ARBA00004141"/>
    </source>
</evidence>
<dbReference type="InterPro" id="IPR023271">
    <property type="entry name" value="Aquaporin-like"/>
</dbReference>
<proteinExistence type="inferred from homology"/>
<dbReference type="InterPro" id="IPR024002">
    <property type="entry name" value="For/NO2_transpt_CS"/>
</dbReference>
<evidence type="ECO:0000313" key="8">
    <source>
        <dbReference type="EMBL" id="RAL61190.1"/>
    </source>
</evidence>
<comment type="subcellular location">
    <subcellularLocation>
        <location evidence="1">Membrane</location>
        <topology evidence="1">Multi-pass membrane protein</topology>
    </subcellularLocation>
</comment>
<dbReference type="InterPro" id="IPR000292">
    <property type="entry name" value="For/NO2_transpt"/>
</dbReference>
<dbReference type="PANTHER" id="PTHR30520:SF6">
    <property type="entry name" value="FORMATE_NITRATE FAMILY TRANSPORTER (EUROFUNG)"/>
    <property type="match status" value="1"/>
</dbReference>
<reference evidence="8 9" key="1">
    <citation type="submission" date="2018-06" db="EMBL/GenBank/DDBJ databases">
        <title>Genome Sequence of the Brown Rot Fungal Pathogen Monilinia fructigena.</title>
        <authorList>
            <person name="Landi L."/>
            <person name="De Miccolis Angelini R.M."/>
            <person name="Pollastro S."/>
            <person name="Abate D."/>
            <person name="Faretra F."/>
            <person name="Romanazzi G."/>
        </authorList>
    </citation>
    <scope>NUCLEOTIDE SEQUENCE [LARGE SCALE GENOMIC DNA]</scope>
    <source>
        <strain evidence="8 9">Mfrg269</strain>
    </source>
</reference>
<keyword evidence="2" id="KW-0813">Transport</keyword>
<dbReference type="OrthoDB" id="4829at2759"/>
<evidence type="ECO:0000256" key="3">
    <source>
        <dbReference type="ARBA" id="ARBA00022692"/>
    </source>
</evidence>
<feature type="transmembrane region" description="Helical" evidence="7">
    <location>
        <begin position="69"/>
        <end position="98"/>
    </location>
</feature>
<evidence type="ECO:0000256" key="7">
    <source>
        <dbReference type="SAM" id="Phobius"/>
    </source>
</evidence>
<dbReference type="GO" id="GO:0015513">
    <property type="term" value="F:high-affinity secondary active nitrite transmembrane transporter activity"/>
    <property type="evidence" value="ECO:0007669"/>
    <property type="project" value="TreeGrafter"/>
</dbReference>
<dbReference type="FunFam" id="1.20.1080.10:FF:000011">
    <property type="entry name" value="Formate family transporter"/>
    <property type="match status" value="1"/>
</dbReference>
<keyword evidence="9" id="KW-1185">Reference proteome</keyword>
<dbReference type="GO" id="GO:0015707">
    <property type="term" value="P:nitrite transport"/>
    <property type="evidence" value="ECO:0007669"/>
    <property type="project" value="TreeGrafter"/>
</dbReference>
<dbReference type="AlphaFoldDB" id="A0A395ILN8"/>
<dbReference type="Pfam" id="PF01226">
    <property type="entry name" value="Form_Nir_trans"/>
    <property type="match status" value="1"/>
</dbReference>
<evidence type="ECO:0000256" key="2">
    <source>
        <dbReference type="ARBA" id="ARBA00022448"/>
    </source>
</evidence>
<keyword evidence="3 7" id="KW-0812">Transmembrane</keyword>
<comment type="similarity">
    <text evidence="6">Belongs to the FNT transporter (TC 1.A.16) family.</text>
</comment>
<organism evidence="8 9">
    <name type="scientific">Monilinia fructigena</name>
    <dbReference type="NCBI Taxonomy" id="38457"/>
    <lineage>
        <taxon>Eukaryota</taxon>
        <taxon>Fungi</taxon>
        <taxon>Dikarya</taxon>
        <taxon>Ascomycota</taxon>
        <taxon>Pezizomycotina</taxon>
        <taxon>Leotiomycetes</taxon>
        <taxon>Helotiales</taxon>
        <taxon>Sclerotiniaceae</taxon>
        <taxon>Monilinia</taxon>
    </lineage>
</organism>
<keyword evidence="4 7" id="KW-1133">Transmembrane helix</keyword>
<evidence type="ECO:0000256" key="6">
    <source>
        <dbReference type="ARBA" id="ARBA00049660"/>
    </source>
</evidence>
<evidence type="ECO:0000313" key="9">
    <source>
        <dbReference type="Proteomes" id="UP000249056"/>
    </source>
</evidence>
<accession>A0A395ILN8</accession>
<gene>
    <name evidence="8" type="ORF">DID88_010269</name>
</gene>
<dbReference type="PROSITE" id="PS01005">
    <property type="entry name" value="FORMATE_NITRITE_TP_1"/>
    <property type="match status" value="1"/>
</dbReference>
<name>A0A395ILN8_9HELO</name>
<sequence length="282" mass="30325">MDAFTPAQTTELVSRIGAKKARMRIDKMFINSFMGGCLLCFGCALSLSTNAAPWFQTNAPGLIRTISAMVFPVGLIMVVLTGADLFTSYCMYSVVALLHRRCSFLDLLKTWFVSFFGNLAGALFFMAVLTGYGGTFESGAFKDEALAFAKTKAVTPQWHQIFLKGILCNWLVCMAVFLAISSREVISKIIAIWFPVMCFVGLGTDHVVANMYFIPLAIFLKAPAPLSTTANGAGTGYGNVHDKDVVPNSGNNGRSGIANDLHLGVVESLGRRKELSGGSGSV</sequence>
<feature type="transmembrane region" description="Helical" evidence="7">
    <location>
        <begin position="161"/>
        <end position="180"/>
    </location>
</feature>
<comment type="caution">
    <text evidence="8">The sequence shown here is derived from an EMBL/GenBank/DDBJ whole genome shotgun (WGS) entry which is preliminary data.</text>
</comment>
<keyword evidence="5 7" id="KW-0472">Membrane</keyword>
<feature type="transmembrane region" description="Helical" evidence="7">
    <location>
        <begin position="29"/>
        <end position="49"/>
    </location>
</feature>